<proteinExistence type="inferred from homology"/>
<reference evidence="3" key="1">
    <citation type="submission" date="2015-12" db="EMBL/GenBank/DDBJ databases">
        <title>De novo transcriptome assembly of four potential Pierce s Disease insect vectors from Arizona vineyards.</title>
        <authorList>
            <person name="Tassone E.E."/>
        </authorList>
    </citation>
    <scope>NUCLEOTIDE SEQUENCE</scope>
</reference>
<evidence type="ECO:0000259" key="2">
    <source>
        <dbReference type="PROSITE" id="PS51791"/>
    </source>
</evidence>
<accession>A0A1B6CGL3</accession>
<organism evidence="3">
    <name type="scientific">Clastoptera arizonana</name>
    <name type="common">Arizona spittle bug</name>
    <dbReference type="NCBI Taxonomy" id="38151"/>
    <lineage>
        <taxon>Eukaryota</taxon>
        <taxon>Metazoa</taxon>
        <taxon>Ecdysozoa</taxon>
        <taxon>Arthropoda</taxon>
        <taxon>Hexapoda</taxon>
        <taxon>Insecta</taxon>
        <taxon>Pterygota</taxon>
        <taxon>Neoptera</taxon>
        <taxon>Paraneoptera</taxon>
        <taxon>Hemiptera</taxon>
        <taxon>Auchenorrhyncha</taxon>
        <taxon>Cercopoidea</taxon>
        <taxon>Clastopteridae</taxon>
        <taxon>Clastoptera</taxon>
    </lineage>
</organism>
<dbReference type="EMBL" id="GEDC01024823">
    <property type="protein sequence ID" value="JAS12475.1"/>
    <property type="molecule type" value="Transcribed_RNA"/>
</dbReference>
<dbReference type="InterPro" id="IPR040242">
    <property type="entry name" value="TPRG1-like"/>
</dbReference>
<dbReference type="PANTHER" id="PTHR31108">
    <property type="entry name" value="TUMOR PROTEIN P63-REGULATED GENE 1-LIKE PROTEIN"/>
    <property type="match status" value="1"/>
</dbReference>
<dbReference type="InterPro" id="IPR034753">
    <property type="entry name" value="hSac2"/>
</dbReference>
<protein>
    <recommendedName>
        <fullName evidence="2">HSac2 domain-containing protein</fullName>
    </recommendedName>
</protein>
<dbReference type="GO" id="GO:0005737">
    <property type="term" value="C:cytoplasm"/>
    <property type="evidence" value="ECO:0007669"/>
    <property type="project" value="TreeGrafter"/>
</dbReference>
<dbReference type="PROSITE" id="PS51791">
    <property type="entry name" value="HSAC2"/>
    <property type="match status" value="1"/>
</dbReference>
<dbReference type="InterPro" id="IPR022158">
    <property type="entry name" value="Inositol_phosphatase"/>
</dbReference>
<sequence>MMSNQEIHLDEGPNVDFKGATLQMHEEGGKTNNGVVGNINDNINGTVLNENEGRSSEVAVVPWSGQDVRSFFSHRDDIIEKALQDCSNQVITEEDGDLLGTWLLTEISYWDNEKERLVLLSSNYVITVKYDLIALKTLEVRRVPLEKIDTIIIGDLAYPPNSLIPSRNMRGVRAMWNQGEPLNFTKKWNPFSNDIPWNTYTSHPLLWHKEGNDKERSIYNVDDFAYRLVQAVEKFVRSVPCSIQHKSIVFDNYVGLSSLIHNKNSLGFFKIRGKFSF</sequence>
<dbReference type="AlphaFoldDB" id="A0A1B6CGL3"/>
<name>A0A1B6CGL3_9HEMI</name>
<feature type="domain" description="HSac2" evidence="2">
    <location>
        <begin position="73"/>
        <end position="249"/>
    </location>
</feature>
<dbReference type="Pfam" id="PF12456">
    <property type="entry name" value="hSac2"/>
    <property type="match status" value="1"/>
</dbReference>
<evidence type="ECO:0000256" key="1">
    <source>
        <dbReference type="ARBA" id="ARBA00009163"/>
    </source>
</evidence>
<gene>
    <name evidence="3" type="ORF">g.22303</name>
</gene>
<evidence type="ECO:0000313" key="3">
    <source>
        <dbReference type="EMBL" id="JAS12475.1"/>
    </source>
</evidence>
<dbReference type="PANTHER" id="PTHR31108:SF1">
    <property type="entry name" value="HSAC2 DOMAIN-CONTAINING PROTEIN"/>
    <property type="match status" value="1"/>
</dbReference>
<comment type="similarity">
    <text evidence="1">Belongs to the TPRG1 family.</text>
</comment>